<dbReference type="InterPro" id="IPR011990">
    <property type="entry name" value="TPR-like_helical_dom_sf"/>
</dbReference>
<feature type="repeat" description="PPR" evidence="2">
    <location>
        <begin position="106"/>
        <end position="140"/>
    </location>
</feature>
<sequence length="456" mass="50943">MPEPDQCSWNSMIAGFAQHERFEEALVYFVRMVRNGFGVSEYSSASALSACSGSMDWNMVIQIHALVLKSPYSSDVYMGSALIDAYSKCGLVDCAQKVFDEMGERNLVTWNSLITCYEQNGPPSEALEIFVRMMDSGFEPDEVTLASVVSACAGLAAIKEGMQIHARVLKFDKLRDDLILGNALVDMFAKCGKVNEARCVFDRMPIRNVISETSMVSGYAKTASVKAARVMFTKMMERNVVSWNALIAGYTQCGENEEAFGLFRLLKRESILPTHYTFGNLLNACANLADLQLGRQAHVHVIKHGLQFQFGPESDVFVGNSLIDMYMKCGSLKDDKLLDIEPNNSGPYVLLSNMYAELGRWRDVGKVRKLMRQHGVVKQPGCSWIEIQSDMHIFMVKDKNHPERKEIYSLLKTILKQMKEVGYIPNVGELDICEEHNESEITSSNQLELPAVAALG</sequence>
<evidence type="ECO:0000256" key="2">
    <source>
        <dbReference type="PROSITE-ProRule" id="PRU00708"/>
    </source>
</evidence>
<keyword evidence="1" id="KW-0677">Repeat</keyword>
<dbReference type="PANTHER" id="PTHR47926">
    <property type="entry name" value="PENTATRICOPEPTIDE REPEAT-CONTAINING PROTEIN"/>
    <property type="match status" value="1"/>
</dbReference>
<dbReference type="Pfam" id="PF01535">
    <property type="entry name" value="PPR"/>
    <property type="match status" value="2"/>
</dbReference>
<feature type="repeat" description="PPR" evidence="2">
    <location>
        <begin position="5"/>
        <end position="39"/>
    </location>
</feature>
<keyword evidence="4" id="KW-1185">Reference proteome</keyword>
<dbReference type="Pfam" id="PF20431">
    <property type="entry name" value="E_motif"/>
    <property type="match status" value="1"/>
</dbReference>
<dbReference type="InterPro" id="IPR002885">
    <property type="entry name" value="PPR_rpt"/>
</dbReference>
<dbReference type="Gene3D" id="1.25.40.10">
    <property type="entry name" value="Tetratricopeptide repeat domain"/>
    <property type="match status" value="2"/>
</dbReference>
<dbReference type="InterPro" id="IPR046960">
    <property type="entry name" value="PPR_At4g14850-like_plant"/>
</dbReference>
<feature type="repeat" description="PPR" evidence="2">
    <location>
        <begin position="177"/>
        <end position="211"/>
    </location>
</feature>
<accession>A0AAN8V3J3</accession>
<dbReference type="NCBIfam" id="TIGR00756">
    <property type="entry name" value="PPR"/>
    <property type="match status" value="4"/>
</dbReference>
<evidence type="ECO:0000313" key="3">
    <source>
        <dbReference type="EMBL" id="KAK6924274.1"/>
    </source>
</evidence>
<dbReference type="FunFam" id="1.25.40.10:FF:001181">
    <property type="entry name" value="PPR containing plant-like protein"/>
    <property type="match status" value="1"/>
</dbReference>
<evidence type="ECO:0000256" key="1">
    <source>
        <dbReference type="ARBA" id="ARBA00022737"/>
    </source>
</evidence>
<comment type="caution">
    <text evidence="3">The sequence shown here is derived from an EMBL/GenBank/DDBJ whole genome shotgun (WGS) entry which is preliminary data.</text>
</comment>
<reference evidence="3 4" key="1">
    <citation type="submission" date="2023-12" db="EMBL/GenBank/DDBJ databases">
        <title>A high-quality genome assembly for Dillenia turbinata (Dilleniales).</title>
        <authorList>
            <person name="Chanderbali A."/>
        </authorList>
    </citation>
    <scope>NUCLEOTIDE SEQUENCE [LARGE SCALE GENOMIC DNA]</scope>
    <source>
        <strain evidence="3">LSX21</strain>
        <tissue evidence="3">Leaf</tissue>
    </source>
</reference>
<dbReference type="GO" id="GO:0003723">
    <property type="term" value="F:RNA binding"/>
    <property type="evidence" value="ECO:0007669"/>
    <property type="project" value="InterPro"/>
</dbReference>
<dbReference type="FunFam" id="1.25.40.10:FF:000073">
    <property type="entry name" value="Pentatricopeptide repeat-containing protein chloroplastic"/>
    <property type="match status" value="1"/>
</dbReference>
<organism evidence="3 4">
    <name type="scientific">Dillenia turbinata</name>
    <dbReference type="NCBI Taxonomy" id="194707"/>
    <lineage>
        <taxon>Eukaryota</taxon>
        <taxon>Viridiplantae</taxon>
        <taxon>Streptophyta</taxon>
        <taxon>Embryophyta</taxon>
        <taxon>Tracheophyta</taxon>
        <taxon>Spermatophyta</taxon>
        <taxon>Magnoliopsida</taxon>
        <taxon>eudicotyledons</taxon>
        <taxon>Gunneridae</taxon>
        <taxon>Pentapetalae</taxon>
        <taxon>Dilleniales</taxon>
        <taxon>Dilleniaceae</taxon>
        <taxon>Dillenia</taxon>
    </lineage>
</organism>
<dbReference type="PROSITE" id="PS51375">
    <property type="entry name" value="PPR"/>
    <property type="match status" value="5"/>
</dbReference>
<feature type="repeat" description="PPR" evidence="2">
    <location>
        <begin position="75"/>
        <end position="105"/>
    </location>
</feature>
<dbReference type="GO" id="GO:0009451">
    <property type="term" value="P:RNA modification"/>
    <property type="evidence" value="ECO:0007669"/>
    <property type="project" value="InterPro"/>
</dbReference>
<dbReference type="PANTHER" id="PTHR47926:SF533">
    <property type="entry name" value="DYW DOMAIN-CONTAINING PROTEIN"/>
    <property type="match status" value="1"/>
</dbReference>
<evidence type="ECO:0000313" key="4">
    <source>
        <dbReference type="Proteomes" id="UP001370490"/>
    </source>
</evidence>
<dbReference type="Pfam" id="PF13041">
    <property type="entry name" value="PPR_2"/>
    <property type="match status" value="2"/>
</dbReference>
<feature type="repeat" description="PPR" evidence="2">
    <location>
        <begin position="239"/>
        <end position="273"/>
    </location>
</feature>
<gene>
    <name evidence="3" type="ORF">RJ641_010474</name>
</gene>
<dbReference type="AlphaFoldDB" id="A0AAN8V3J3"/>
<proteinExistence type="predicted"/>
<dbReference type="EMBL" id="JBAMMX010000017">
    <property type="protein sequence ID" value="KAK6924274.1"/>
    <property type="molecule type" value="Genomic_DNA"/>
</dbReference>
<name>A0AAN8V3J3_9MAGN</name>
<protein>
    <submittedName>
        <fullName evidence="3">Pentatricopeptide repeat</fullName>
    </submittedName>
</protein>
<dbReference type="InterPro" id="IPR046848">
    <property type="entry name" value="E_motif"/>
</dbReference>
<dbReference type="Proteomes" id="UP001370490">
    <property type="component" value="Unassembled WGS sequence"/>
</dbReference>